<dbReference type="Gene3D" id="3.30.450.380">
    <property type="match status" value="1"/>
</dbReference>
<evidence type="ECO:0000313" key="5">
    <source>
        <dbReference type="Proteomes" id="UP000663937"/>
    </source>
</evidence>
<dbReference type="Proteomes" id="UP000663937">
    <property type="component" value="Chromosome"/>
</dbReference>
<dbReference type="Gene3D" id="3.40.50.300">
    <property type="entry name" value="P-loop containing nucleotide triphosphate hydrolases"/>
    <property type="match status" value="1"/>
</dbReference>
<proteinExistence type="inferred from homology"/>
<feature type="region of interest" description="Disordered" evidence="2">
    <location>
        <begin position="372"/>
        <end position="396"/>
    </location>
</feature>
<sequence>MTAVADADPRVDLDLLADVRARLARAGAAPSAEHVTRVVRECGALLGSRALADLVAAVRAEMLGAGPLQALLDEAQVTDVLVNGPRDVWVERAGRLERTAVDLGTPAQVRALAVRLAAAGGQRLDDASPLVDARLPDGTRLHAVLPPVAGGGTLLSLRVLRPRAFTLAGLVAAGGVAAAFEPVLRALVAERANVLVSGATGSGKTTLLATLLALVPPTERIVCIEEAGELEPDHPHVVRLLARRANVEGVGEVGLPDLVRQALRMRPDRIVLGECRGAEVREVLTALNTGHEGGWATVHANTAADVPARLEALAALAGLDRAAVAAQAASALDAVVHLRRDGGRRYVAEVAVVARAPDGELRVSAALRAAGAGSGPVERGPGWPRLAERLGSGPAP</sequence>
<evidence type="ECO:0000313" key="4">
    <source>
        <dbReference type="EMBL" id="QTE29711.1"/>
    </source>
</evidence>
<gene>
    <name evidence="4" type="ORF">J4E96_01250</name>
</gene>
<dbReference type="EMBL" id="CP071868">
    <property type="protein sequence ID" value="QTE29711.1"/>
    <property type="molecule type" value="Genomic_DNA"/>
</dbReference>
<evidence type="ECO:0000256" key="1">
    <source>
        <dbReference type="ARBA" id="ARBA00006611"/>
    </source>
</evidence>
<dbReference type="KEGG" id="psic:J4E96_01250"/>
<dbReference type="AlphaFoldDB" id="A0A8A4ZE75"/>
<dbReference type="Pfam" id="PF00437">
    <property type="entry name" value="T2SSE"/>
    <property type="match status" value="1"/>
</dbReference>
<evidence type="ECO:0000256" key="2">
    <source>
        <dbReference type="SAM" id="MobiDB-lite"/>
    </source>
</evidence>
<dbReference type="CDD" id="cd01130">
    <property type="entry name" value="VirB11-like_ATPase"/>
    <property type="match status" value="1"/>
</dbReference>
<dbReference type="NCBIfam" id="TIGR03819">
    <property type="entry name" value="heli_sec_ATPase"/>
    <property type="match status" value="1"/>
</dbReference>
<accession>A0A8A4ZE75</accession>
<dbReference type="PANTHER" id="PTHR30486:SF6">
    <property type="entry name" value="TYPE IV PILUS RETRACTATION ATPASE PILT"/>
    <property type="match status" value="1"/>
</dbReference>
<keyword evidence="5" id="KW-1185">Reference proteome</keyword>
<dbReference type="RefSeq" id="WP_227424005.1">
    <property type="nucleotide sequence ID" value="NZ_CP071868.1"/>
</dbReference>
<dbReference type="InterPro" id="IPR022399">
    <property type="entry name" value="TadA-like_ATPase"/>
</dbReference>
<dbReference type="InterPro" id="IPR050921">
    <property type="entry name" value="T4SS_GSP_E_ATPase"/>
</dbReference>
<organism evidence="4 5">
    <name type="scientific">Pengzhenrongella sicca</name>
    <dbReference type="NCBI Taxonomy" id="2819238"/>
    <lineage>
        <taxon>Bacteria</taxon>
        <taxon>Bacillati</taxon>
        <taxon>Actinomycetota</taxon>
        <taxon>Actinomycetes</taxon>
        <taxon>Micrococcales</taxon>
        <taxon>Pengzhenrongella</taxon>
    </lineage>
</organism>
<name>A0A8A4ZE75_9MICO</name>
<dbReference type="PANTHER" id="PTHR30486">
    <property type="entry name" value="TWITCHING MOTILITY PROTEIN PILT"/>
    <property type="match status" value="1"/>
</dbReference>
<dbReference type="GO" id="GO:0016887">
    <property type="term" value="F:ATP hydrolysis activity"/>
    <property type="evidence" value="ECO:0007669"/>
    <property type="project" value="InterPro"/>
</dbReference>
<dbReference type="InterPro" id="IPR027417">
    <property type="entry name" value="P-loop_NTPase"/>
</dbReference>
<protein>
    <submittedName>
        <fullName evidence="4">TadA family conjugal transfer-associated ATPase</fullName>
    </submittedName>
</protein>
<comment type="similarity">
    <text evidence="1">Belongs to the GSP E family.</text>
</comment>
<evidence type="ECO:0000259" key="3">
    <source>
        <dbReference type="Pfam" id="PF00437"/>
    </source>
</evidence>
<dbReference type="InterPro" id="IPR001482">
    <property type="entry name" value="T2SS/T4SS_dom"/>
</dbReference>
<feature type="domain" description="Bacterial type II secretion system protein E" evidence="3">
    <location>
        <begin position="64"/>
        <end position="338"/>
    </location>
</feature>
<dbReference type="SUPFAM" id="SSF52540">
    <property type="entry name" value="P-loop containing nucleoside triphosphate hydrolases"/>
    <property type="match status" value="1"/>
</dbReference>
<reference evidence="4" key="1">
    <citation type="submission" date="2021-03" db="EMBL/GenBank/DDBJ databases">
        <title>Pengzhenrongella sicca gen. nov., sp. nov., a new member of suborder Micrococcineae isolated from High-Arctic tundra soil.</title>
        <authorList>
            <person name="Peng F."/>
        </authorList>
    </citation>
    <scope>NUCLEOTIDE SEQUENCE</scope>
    <source>
        <strain evidence="4">LRZ-2</strain>
    </source>
</reference>